<sequence>MNTTTSGAEYYYGVDCYNGSDFYYNADYYNGSDYYYGMDLEGYISRKQDKSKAALLYQPAANN</sequence>
<reference evidence="1" key="1">
    <citation type="journal article" date="2019" name="bioRxiv">
        <title>The Genome of the Zebra Mussel, Dreissena polymorpha: A Resource for Invasive Species Research.</title>
        <authorList>
            <person name="McCartney M.A."/>
            <person name="Auch B."/>
            <person name="Kono T."/>
            <person name="Mallez S."/>
            <person name="Zhang Y."/>
            <person name="Obille A."/>
            <person name="Becker A."/>
            <person name="Abrahante J.E."/>
            <person name="Garbe J."/>
            <person name="Badalamenti J.P."/>
            <person name="Herman A."/>
            <person name="Mangelson H."/>
            <person name="Liachko I."/>
            <person name="Sullivan S."/>
            <person name="Sone E.D."/>
            <person name="Koren S."/>
            <person name="Silverstein K.A.T."/>
            <person name="Beckman K.B."/>
            <person name="Gohl D.M."/>
        </authorList>
    </citation>
    <scope>NUCLEOTIDE SEQUENCE</scope>
    <source>
        <strain evidence="1">Duluth1</strain>
        <tissue evidence="1">Whole animal</tissue>
    </source>
</reference>
<gene>
    <name evidence="1" type="ORF">DPMN_184241</name>
</gene>
<reference evidence="1" key="2">
    <citation type="submission" date="2020-11" db="EMBL/GenBank/DDBJ databases">
        <authorList>
            <person name="McCartney M.A."/>
            <person name="Auch B."/>
            <person name="Kono T."/>
            <person name="Mallez S."/>
            <person name="Becker A."/>
            <person name="Gohl D.M."/>
            <person name="Silverstein K.A.T."/>
            <person name="Koren S."/>
            <person name="Bechman K.B."/>
            <person name="Herman A."/>
            <person name="Abrahante J.E."/>
            <person name="Garbe J."/>
        </authorList>
    </citation>
    <scope>NUCLEOTIDE SEQUENCE</scope>
    <source>
        <strain evidence="1">Duluth1</strain>
        <tissue evidence="1">Whole animal</tissue>
    </source>
</reference>
<evidence type="ECO:0000313" key="1">
    <source>
        <dbReference type="EMBL" id="KAH3749731.1"/>
    </source>
</evidence>
<protein>
    <submittedName>
        <fullName evidence="1">Uncharacterized protein</fullName>
    </submittedName>
</protein>
<organism evidence="1 2">
    <name type="scientific">Dreissena polymorpha</name>
    <name type="common">Zebra mussel</name>
    <name type="synonym">Mytilus polymorpha</name>
    <dbReference type="NCBI Taxonomy" id="45954"/>
    <lineage>
        <taxon>Eukaryota</taxon>
        <taxon>Metazoa</taxon>
        <taxon>Spiralia</taxon>
        <taxon>Lophotrochozoa</taxon>
        <taxon>Mollusca</taxon>
        <taxon>Bivalvia</taxon>
        <taxon>Autobranchia</taxon>
        <taxon>Heteroconchia</taxon>
        <taxon>Euheterodonta</taxon>
        <taxon>Imparidentia</taxon>
        <taxon>Neoheterodontei</taxon>
        <taxon>Myida</taxon>
        <taxon>Dreissenoidea</taxon>
        <taxon>Dreissenidae</taxon>
        <taxon>Dreissena</taxon>
    </lineage>
</organism>
<comment type="caution">
    <text evidence="1">The sequence shown here is derived from an EMBL/GenBank/DDBJ whole genome shotgun (WGS) entry which is preliminary data.</text>
</comment>
<accession>A0A9D4DJ57</accession>
<evidence type="ECO:0000313" key="2">
    <source>
        <dbReference type="Proteomes" id="UP000828390"/>
    </source>
</evidence>
<keyword evidence="2" id="KW-1185">Reference proteome</keyword>
<proteinExistence type="predicted"/>
<dbReference type="AlphaFoldDB" id="A0A9D4DJ57"/>
<dbReference type="EMBL" id="JAIWYP010000010">
    <property type="protein sequence ID" value="KAH3749731.1"/>
    <property type="molecule type" value="Genomic_DNA"/>
</dbReference>
<dbReference type="Proteomes" id="UP000828390">
    <property type="component" value="Unassembled WGS sequence"/>
</dbReference>
<name>A0A9D4DJ57_DREPO</name>